<evidence type="ECO:0000256" key="1">
    <source>
        <dbReference type="SAM" id="SignalP"/>
    </source>
</evidence>
<gene>
    <name evidence="2" type="ORF">GCM10012278_38560</name>
</gene>
<organism evidence="2 3">
    <name type="scientific">Nonomuraea glycinis</name>
    <dbReference type="NCBI Taxonomy" id="2047744"/>
    <lineage>
        <taxon>Bacteria</taxon>
        <taxon>Bacillati</taxon>
        <taxon>Actinomycetota</taxon>
        <taxon>Actinomycetes</taxon>
        <taxon>Streptosporangiales</taxon>
        <taxon>Streptosporangiaceae</taxon>
        <taxon>Nonomuraea</taxon>
    </lineage>
</organism>
<dbReference type="Proteomes" id="UP000660745">
    <property type="component" value="Unassembled WGS sequence"/>
</dbReference>
<comment type="caution">
    <text evidence="2">The sequence shown here is derived from an EMBL/GenBank/DDBJ whole genome shotgun (WGS) entry which is preliminary data.</text>
</comment>
<reference evidence="2" key="2">
    <citation type="submission" date="2020-09" db="EMBL/GenBank/DDBJ databases">
        <authorList>
            <person name="Sun Q."/>
            <person name="Zhou Y."/>
        </authorList>
    </citation>
    <scope>NUCLEOTIDE SEQUENCE</scope>
    <source>
        <strain evidence="2">CGMCC 4.7430</strain>
    </source>
</reference>
<reference evidence="2" key="1">
    <citation type="journal article" date="2014" name="Int. J. Syst. Evol. Microbiol.">
        <title>Complete genome sequence of Corynebacterium casei LMG S-19264T (=DSM 44701T), isolated from a smear-ripened cheese.</title>
        <authorList>
            <consortium name="US DOE Joint Genome Institute (JGI-PGF)"/>
            <person name="Walter F."/>
            <person name="Albersmeier A."/>
            <person name="Kalinowski J."/>
            <person name="Ruckert C."/>
        </authorList>
    </citation>
    <scope>NUCLEOTIDE SEQUENCE</scope>
    <source>
        <strain evidence="2">CGMCC 4.7430</strain>
    </source>
</reference>
<dbReference type="EMBL" id="BMNK01000006">
    <property type="protein sequence ID" value="GGP08120.1"/>
    <property type="molecule type" value="Genomic_DNA"/>
</dbReference>
<keyword evidence="1" id="KW-0732">Signal</keyword>
<proteinExistence type="predicted"/>
<dbReference type="AlphaFoldDB" id="A0A918E6U8"/>
<feature type="signal peptide" evidence="1">
    <location>
        <begin position="1"/>
        <end position="29"/>
    </location>
</feature>
<evidence type="ECO:0008006" key="4">
    <source>
        <dbReference type="Google" id="ProtNLM"/>
    </source>
</evidence>
<feature type="chain" id="PRO_5037089066" description="DUF4232 domain-containing protein" evidence="1">
    <location>
        <begin position="30"/>
        <end position="290"/>
    </location>
</feature>
<keyword evidence="3" id="KW-1185">Reference proteome</keyword>
<accession>A0A918E6U8</accession>
<name>A0A918E6U8_9ACTN</name>
<evidence type="ECO:0000313" key="2">
    <source>
        <dbReference type="EMBL" id="GGP08120.1"/>
    </source>
</evidence>
<protein>
    <recommendedName>
        <fullName evidence="4">DUF4232 domain-containing protein</fullName>
    </recommendedName>
</protein>
<evidence type="ECO:0000313" key="3">
    <source>
        <dbReference type="Proteomes" id="UP000660745"/>
    </source>
</evidence>
<sequence length="290" mass="30991">MLNVHQVKQLMVLLVLAGLASGCGGPAPAPPPSEDPPPGLSVSFGQWRSDEPVHRMQVAVRNTGATPVYFADVQIVTPSFTTLPPQKADIDIPRTDRMDIPTPYGQAVCPSQGLPAVQPATVVAHLRAGSEPELRRVVFKVPHPDPLLARLVRDECAEHLIKQAAEISFDPEWKPVGEAMRGTLTLTRRGAGAVAVHSIGGTTHYIATPVGEHSPLLALGAQERVARAPVELTPGRCDPHAFAEAKKAFQFPVRASVDGGEERVVIVAPAKPEQDRLIDYALEVCGLKPS</sequence>